<keyword evidence="4" id="KW-1185">Reference proteome</keyword>
<feature type="region of interest" description="Disordered" evidence="2">
    <location>
        <begin position="1"/>
        <end position="38"/>
    </location>
</feature>
<feature type="compositionally biased region" description="Low complexity" evidence="2">
    <location>
        <begin position="1018"/>
        <end position="1030"/>
    </location>
</feature>
<organism evidence="3 4">
    <name type="scientific">Symbiodinium natans</name>
    <dbReference type="NCBI Taxonomy" id="878477"/>
    <lineage>
        <taxon>Eukaryota</taxon>
        <taxon>Sar</taxon>
        <taxon>Alveolata</taxon>
        <taxon>Dinophyceae</taxon>
        <taxon>Suessiales</taxon>
        <taxon>Symbiodiniaceae</taxon>
        <taxon>Symbiodinium</taxon>
    </lineage>
</organism>
<protein>
    <submittedName>
        <fullName evidence="3">Ank2 protein</fullName>
    </submittedName>
</protein>
<name>A0A812NWK5_9DINO</name>
<sequence>MVQELSSRQQHQVAAAHQKLQQNVAQDEQEAMRYEARFSSLEPSVQQLREELEQMRELMSRNGTDCNRRCEEAEEMCNKRLQGVQEAALSAARELWEEHQGVVAECKASLAALQQILDSKDKIATQLRSLQQQQREEDKQEFWTQFQMRHEHLQAKLADAERALSAEQNARIEEQQRAEGVVSRLGLALEKAQASWIKESAKLADQIHEAKRDFSIDLDGETKGVARRLADGLEVAQRQIDDLDRKILAAQGNLSAVSERLESAARAQNSELRDSEGRVMRQVSDVQTIQTGKTQQAVFDMRAELAKLDQAMASQVSSLRQAQEETEARAMAAVTALDARAAQRLQDSLDYERERGRQEQVRLVEEERGLRLRAEAERVASLQKRLKAHEDSVSQHFQGLKQDQIVTMTQLRERVDEAKRELLEDVQTAEDRLVRRLEEQLELERNKTREQIEAFIEEERSERIKAESERLGSLQKRLQAHEDLTTQRLAEHRQRAEAETGTLRRALEAQALQDKQDLQKEFQDFALEQRQATSSLSEDVGNLAGDCMKLNENLDALQRATDQRLAAEGAALAAQLSVAAAGLTASQQRATEALNDALKQHKTQLTDDVAKVSDELDKMNGEILKLIDDESNKVKEGHAAIESRIATLEMAFTARTQALGDVDAQLSAKLDDVVAASQEAMENLRDALSAETGKLVERFGQVQDDVQSIEAEVLRRCEDMGEAQAESKLAQDEMFGNLQANIGELGAKIDESKVAESDLQKAVAAAQAGVEAADTRASALEELLAQESTRASTAEESLTRTAEGLAAQQAKQGGEQLAMAEKLKELTQEMAGKFQSQQEAAEAHQAKLEARLDSEQKAAQDAQDKLKEAIEEARKAGEDLEAESNAVREVRKDLTKMTKGQCEFLGNITLFLGEAQAANAEDAVRQTRAMDELRKQLQTSDEECKKALATQEERAQAKERELQVEAVQKMSEQAQSEAAVARESIAQAAATAEAEKKAAGQSLEEELAKLRKTSEEALAQEAGRAQAAEKALQDSLDDAQKASSALAEKVQEAQTKAEQAEAEAAIAQESVSHAAASSEAEKKAADKSLEEELAKLRKESEEEFGKLREQLQKVEQTEKEASAAATEKEADLKKEKDKELEQQKADLEDLRKRLADAEASGETLKKEASESQELRQKAQEEQDKALQEMRQRLEELGGLSEAAAKGEEAANRCREEVDALQSKLAEEVGAVRLRMDGGFRALLQRSEAEKWLRENVDTVADGVSNAFLRLLDKSSEKLKALA</sequence>
<feature type="compositionally biased region" description="Basic and acidic residues" evidence="2">
    <location>
        <begin position="1163"/>
        <end position="1188"/>
    </location>
</feature>
<feature type="compositionally biased region" description="Basic and acidic residues" evidence="2">
    <location>
        <begin position="1079"/>
        <end position="1156"/>
    </location>
</feature>
<dbReference type="OrthoDB" id="429565at2759"/>
<gene>
    <name evidence="3" type="primary">Ank2</name>
    <name evidence="3" type="ORF">SNAT2548_LOCUS17513</name>
</gene>
<proteinExistence type="predicted"/>
<evidence type="ECO:0000313" key="4">
    <source>
        <dbReference type="Proteomes" id="UP000604046"/>
    </source>
</evidence>
<feature type="region of interest" description="Disordered" evidence="2">
    <location>
        <begin position="1018"/>
        <end position="1188"/>
    </location>
</feature>
<feature type="compositionally biased region" description="Low complexity" evidence="2">
    <location>
        <begin position="1052"/>
        <end position="1078"/>
    </location>
</feature>
<evidence type="ECO:0000256" key="2">
    <source>
        <dbReference type="SAM" id="MobiDB-lite"/>
    </source>
</evidence>
<feature type="coiled-coil region" evidence="1">
    <location>
        <begin position="372"/>
        <end position="484"/>
    </location>
</feature>
<comment type="caution">
    <text evidence="3">The sequence shown here is derived from an EMBL/GenBank/DDBJ whole genome shotgun (WGS) entry which is preliminary data.</text>
</comment>
<reference evidence="3" key="1">
    <citation type="submission" date="2021-02" db="EMBL/GenBank/DDBJ databases">
        <authorList>
            <person name="Dougan E. K."/>
            <person name="Rhodes N."/>
            <person name="Thang M."/>
            <person name="Chan C."/>
        </authorList>
    </citation>
    <scope>NUCLEOTIDE SEQUENCE</scope>
</reference>
<accession>A0A812NWK5</accession>
<feature type="coiled-coil region" evidence="1">
    <location>
        <begin position="595"/>
        <end position="622"/>
    </location>
</feature>
<evidence type="ECO:0000313" key="3">
    <source>
        <dbReference type="EMBL" id="CAE7334789.1"/>
    </source>
</evidence>
<keyword evidence="1" id="KW-0175">Coiled coil</keyword>
<feature type="coiled-coil region" evidence="1">
    <location>
        <begin position="838"/>
        <end position="890"/>
    </location>
</feature>
<feature type="compositionally biased region" description="Polar residues" evidence="2">
    <location>
        <begin position="1"/>
        <end position="12"/>
    </location>
</feature>
<dbReference type="Proteomes" id="UP000604046">
    <property type="component" value="Unassembled WGS sequence"/>
</dbReference>
<feature type="coiled-coil region" evidence="1">
    <location>
        <begin position="226"/>
        <end position="253"/>
    </location>
</feature>
<evidence type="ECO:0000256" key="1">
    <source>
        <dbReference type="SAM" id="Coils"/>
    </source>
</evidence>
<feature type="coiled-coil region" evidence="1">
    <location>
        <begin position="113"/>
        <end position="177"/>
    </location>
</feature>
<dbReference type="EMBL" id="CAJNDS010002113">
    <property type="protein sequence ID" value="CAE7334789.1"/>
    <property type="molecule type" value="Genomic_DNA"/>
</dbReference>